<accession>A0A9Q9AZ51</accession>
<dbReference type="SUPFAM" id="SSF51430">
    <property type="entry name" value="NAD(P)-linked oxidoreductase"/>
    <property type="match status" value="1"/>
</dbReference>
<organism evidence="3 4">
    <name type="scientific">Septoria linicola</name>
    <dbReference type="NCBI Taxonomy" id="215465"/>
    <lineage>
        <taxon>Eukaryota</taxon>
        <taxon>Fungi</taxon>
        <taxon>Dikarya</taxon>
        <taxon>Ascomycota</taxon>
        <taxon>Pezizomycotina</taxon>
        <taxon>Dothideomycetes</taxon>
        <taxon>Dothideomycetidae</taxon>
        <taxon>Mycosphaerellales</taxon>
        <taxon>Mycosphaerellaceae</taxon>
        <taxon>Septoria</taxon>
    </lineage>
</organism>
<sequence length="331" mass="37570">MASEEKKPRVILGLMTFGPPDTEQFGTRMTSLDTFNDCLDLLQRRGYNEVDTARTYVDGHQEAWTRDAQWQKRALKLATKWYPRQPGDHAAAIVEKQLEKSLSELGFDSVDIFYLHGPDRSVPFEETLQAVNELYQEGKFKQLGLSNYAAWEVATICTIARERKWIQPTIYQAMYNAFTRAIEEELVPCCRNFGLEIVVYNPLAGGVLSGKYRSSDAPIDGRFSDTDPVVGKMYRDRYFGDANFEALQILEPVAKEHGLTLPRVALRWCVHHSKLDVVNGSDGIIIGVSSREQLETNLDILEQGPLPQATVDALDQVWEKVTKASCPLYWR</sequence>
<reference evidence="3" key="1">
    <citation type="submission" date="2022-06" db="EMBL/GenBank/DDBJ databases">
        <title>Complete genome sequences of two strains of the flax pathogen Septoria linicola.</title>
        <authorList>
            <person name="Lapalu N."/>
            <person name="Simon A."/>
            <person name="Demenou B."/>
            <person name="Paumier D."/>
            <person name="Guillot M.-P."/>
            <person name="Gout L."/>
            <person name="Valade R."/>
        </authorList>
    </citation>
    <scope>NUCLEOTIDE SEQUENCE</scope>
    <source>
        <strain evidence="3">SE15195</strain>
    </source>
</reference>
<dbReference type="PRINTS" id="PR00069">
    <property type="entry name" value="ALDKETRDTASE"/>
</dbReference>
<dbReference type="AlphaFoldDB" id="A0A9Q9AZ51"/>
<dbReference type="Proteomes" id="UP001056384">
    <property type="component" value="Chromosome 5"/>
</dbReference>
<keyword evidence="1" id="KW-0560">Oxidoreductase</keyword>
<protein>
    <submittedName>
        <fullName evidence="3">Aldo/keto reductase, aldo-keto reductase, NADP-dependent oxidoreductase</fullName>
    </submittedName>
</protein>
<evidence type="ECO:0000313" key="4">
    <source>
        <dbReference type="Proteomes" id="UP001056384"/>
    </source>
</evidence>
<evidence type="ECO:0000313" key="3">
    <source>
        <dbReference type="EMBL" id="USW53321.1"/>
    </source>
</evidence>
<dbReference type="EMBL" id="CP099422">
    <property type="protein sequence ID" value="USW53321.1"/>
    <property type="molecule type" value="Genomic_DNA"/>
</dbReference>
<dbReference type="InterPro" id="IPR018170">
    <property type="entry name" value="Aldo/ket_reductase_CS"/>
</dbReference>
<dbReference type="CDD" id="cd19075">
    <property type="entry name" value="AKR_AKR7A1-5"/>
    <property type="match status" value="1"/>
</dbReference>
<dbReference type="InterPro" id="IPR023210">
    <property type="entry name" value="NADP_OxRdtase_dom"/>
</dbReference>
<dbReference type="InterPro" id="IPR050523">
    <property type="entry name" value="AKR_Detox_Biosynth"/>
</dbReference>
<name>A0A9Q9AZ51_9PEZI</name>
<dbReference type="InterPro" id="IPR036812">
    <property type="entry name" value="NAD(P)_OxRdtase_dom_sf"/>
</dbReference>
<gene>
    <name evidence="3" type="ORF">Slin15195_G066400</name>
</gene>
<dbReference type="GO" id="GO:0016491">
    <property type="term" value="F:oxidoreductase activity"/>
    <property type="evidence" value="ECO:0007669"/>
    <property type="project" value="UniProtKB-KW"/>
</dbReference>
<feature type="domain" description="NADP-dependent oxidoreductase" evidence="2">
    <location>
        <begin position="10"/>
        <end position="319"/>
    </location>
</feature>
<dbReference type="Pfam" id="PF00248">
    <property type="entry name" value="Aldo_ket_red"/>
    <property type="match status" value="1"/>
</dbReference>
<dbReference type="PANTHER" id="PTHR43364:SF4">
    <property type="entry name" value="NAD(P)-LINKED OXIDOREDUCTASE SUPERFAMILY PROTEIN"/>
    <property type="match status" value="1"/>
</dbReference>
<keyword evidence="4" id="KW-1185">Reference proteome</keyword>
<proteinExistence type="predicted"/>
<dbReference type="PROSITE" id="PS00062">
    <property type="entry name" value="ALDOKETO_REDUCTASE_2"/>
    <property type="match status" value="1"/>
</dbReference>
<dbReference type="InterPro" id="IPR020471">
    <property type="entry name" value="AKR"/>
</dbReference>
<evidence type="ECO:0000259" key="2">
    <source>
        <dbReference type="Pfam" id="PF00248"/>
    </source>
</evidence>
<evidence type="ECO:0000256" key="1">
    <source>
        <dbReference type="ARBA" id="ARBA00023002"/>
    </source>
</evidence>
<dbReference type="Gene3D" id="3.20.20.100">
    <property type="entry name" value="NADP-dependent oxidoreductase domain"/>
    <property type="match status" value="1"/>
</dbReference>
<dbReference type="PANTHER" id="PTHR43364">
    <property type="entry name" value="NADH-SPECIFIC METHYLGLYOXAL REDUCTASE-RELATED"/>
    <property type="match status" value="1"/>
</dbReference>